<dbReference type="InterPro" id="IPR046748">
    <property type="entry name" value="HipA_2"/>
</dbReference>
<evidence type="ECO:0000313" key="2">
    <source>
        <dbReference type="EMBL" id="KYG72162.1"/>
    </source>
</evidence>
<keyword evidence="2" id="KW-0808">Transferase</keyword>
<sequence length="259" mass="29200">MLRTVNVTRYIQPLREGGSLPALAEADDDFKYVLKFRGNGHGPKVLIAELIGGEIARELGLRVPELVFAHLDEAFGRTEGDEEVQDLLKGSQGLNIALHFLSGAITFDPVVTQIDAETASKVVWLDSFISNIDRTVKNTNMLMFNKELWLIDHGSSLSFHHAWMHLEERAKSPFPFVKKHVLLAQASLLKETNETFKKLLTPEKLQAIVALIPDSWLEWPDTDESPEALREAYSQFLITRINHSDIFTNQAQDAREALI</sequence>
<feature type="domain" description="HipA-like kinase" evidence="1">
    <location>
        <begin position="9"/>
        <end position="240"/>
    </location>
</feature>
<dbReference type="STRING" id="279360.MB14_08930"/>
<organism evidence="2 3">
    <name type="scientific">Roseivirga ehrenbergii (strain DSM 102268 / JCM 13514 / KCTC 12282 / NCIMB 14502 / KMM 6017)</name>
    <dbReference type="NCBI Taxonomy" id="279360"/>
    <lineage>
        <taxon>Bacteria</taxon>
        <taxon>Pseudomonadati</taxon>
        <taxon>Bacteroidota</taxon>
        <taxon>Cytophagia</taxon>
        <taxon>Cytophagales</taxon>
        <taxon>Roseivirgaceae</taxon>
        <taxon>Roseivirga</taxon>
    </lineage>
</organism>
<keyword evidence="3" id="KW-1185">Reference proteome</keyword>
<evidence type="ECO:0000259" key="1">
    <source>
        <dbReference type="Pfam" id="PF20613"/>
    </source>
</evidence>
<accession>A0A150X0R2</accession>
<dbReference type="EMBL" id="LQZQ01000049">
    <property type="protein sequence ID" value="KYG72162.1"/>
    <property type="molecule type" value="Genomic_DNA"/>
</dbReference>
<dbReference type="Proteomes" id="UP000075583">
    <property type="component" value="Unassembled WGS sequence"/>
</dbReference>
<dbReference type="AlphaFoldDB" id="A0A150X0R2"/>
<dbReference type="GO" id="GO:0008483">
    <property type="term" value="F:transaminase activity"/>
    <property type="evidence" value="ECO:0007669"/>
    <property type="project" value="UniProtKB-KW"/>
</dbReference>
<dbReference type="OrthoDB" id="9786330at2"/>
<comment type="caution">
    <text evidence="2">The sequence shown here is derived from an EMBL/GenBank/DDBJ whole genome shotgun (WGS) entry which is preliminary data.</text>
</comment>
<reference evidence="2" key="1">
    <citation type="submission" date="2016-01" db="EMBL/GenBank/DDBJ databases">
        <title>Genome sequencing of Roseivirga ehrenbergii KMM 6017.</title>
        <authorList>
            <person name="Selvaratnam C."/>
            <person name="Thevarajoo S."/>
            <person name="Goh K.M."/>
            <person name="Ee R."/>
            <person name="Chan K.-G."/>
            <person name="Chong C.S."/>
        </authorList>
    </citation>
    <scope>NUCLEOTIDE SEQUENCE [LARGE SCALE GENOMIC DNA]</scope>
    <source>
        <strain evidence="2">KMM 6017</strain>
    </source>
</reference>
<gene>
    <name evidence="2" type="ORF">MB14_08930</name>
</gene>
<protein>
    <submittedName>
        <fullName evidence="2">Aminotransferase class I and II</fullName>
    </submittedName>
</protein>
<keyword evidence="2" id="KW-0032">Aminotransferase</keyword>
<dbReference type="Pfam" id="PF20613">
    <property type="entry name" value="HipA_2"/>
    <property type="match status" value="1"/>
</dbReference>
<evidence type="ECO:0000313" key="3">
    <source>
        <dbReference type="Proteomes" id="UP000075583"/>
    </source>
</evidence>
<dbReference type="RefSeq" id="WP_062593163.1">
    <property type="nucleotide sequence ID" value="NZ_LQZQ01000049.1"/>
</dbReference>
<proteinExistence type="predicted"/>
<name>A0A150X0R2_ROSEK</name>